<dbReference type="PANTHER" id="PTHR32419:SF6">
    <property type="entry name" value="GLUTATHIONE S-TRANSFERASE OMEGA-LIKE 1-RELATED"/>
    <property type="match status" value="1"/>
</dbReference>
<dbReference type="KEGG" id="cps:CPS_3495"/>
<dbReference type="GO" id="GO:0004364">
    <property type="term" value="F:glutathione transferase activity"/>
    <property type="evidence" value="ECO:0007669"/>
    <property type="project" value="InterPro"/>
</dbReference>
<organism evidence="2 3">
    <name type="scientific">Colwellia psychrerythraea (strain 34H / ATCC BAA-681)</name>
    <name type="common">Vibrio psychroerythus</name>
    <dbReference type="NCBI Taxonomy" id="167879"/>
    <lineage>
        <taxon>Bacteria</taxon>
        <taxon>Pseudomonadati</taxon>
        <taxon>Pseudomonadota</taxon>
        <taxon>Gammaproteobacteria</taxon>
        <taxon>Alteromonadales</taxon>
        <taxon>Colwelliaceae</taxon>
        <taxon>Colwellia</taxon>
    </lineage>
</organism>
<dbReference type="Proteomes" id="UP000000547">
    <property type="component" value="Chromosome"/>
</dbReference>
<evidence type="ECO:0000313" key="2">
    <source>
        <dbReference type="EMBL" id="AAZ28627.1"/>
    </source>
</evidence>
<feature type="domain" description="GST C-terminal" evidence="1">
    <location>
        <begin position="129"/>
        <end position="256"/>
    </location>
</feature>
<dbReference type="PROSITE" id="PS50405">
    <property type="entry name" value="GST_CTER"/>
    <property type="match status" value="1"/>
</dbReference>
<proteinExistence type="predicted"/>
<dbReference type="Gene3D" id="1.20.1050.10">
    <property type="match status" value="1"/>
</dbReference>
<gene>
    <name evidence="2" type="ordered locus">CPS_3495</name>
</gene>
<dbReference type="InterPro" id="IPR047047">
    <property type="entry name" value="GST_Omega-like_C"/>
</dbReference>
<dbReference type="Gene3D" id="3.40.30.10">
    <property type="entry name" value="Glutaredoxin"/>
    <property type="match status" value="1"/>
</dbReference>
<dbReference type="InterPro" id="IPR036249">
    <property type="entry name" value="Thioredoxin-like_sf"/>
</dbReference>
<dbReference type="Pfam" id="PF13410">
    <property type="entry name" value="GST_C_2"/>
    <property type="match status" value="1"/>
</dbReference>
<sequence>MNKNLNTFTSMRNDRQLHLYLAWGCPFCHRILASLAITKLDDNISITWMENIKGEAGWKMYFIEDPLFNSDSLKAVYQQLEPTVEHRYSVPLLVDKKNNLLLSTSSPEIVRYVAKGFDDAFSVAYDLIPNKLIKDIDEMNQWLHDKINRAVYLVGFATQQSDYEYKLYELFKALDELEERLKKQLFLFGNQLTESDLYLLATLERFDNIYFCLFKCSLKRIADYPALFRYHNQLRGMESLASTYQPVLTKEHYFMSTMHVLGEARELNPSKIIPIDYYP</sequence>
<dbReference type="CDD" id="cd03190">
    <property type="entry name" value="GST_C_Omega_like"/>
    <property type="match status" value="1"/>
</dbReference>
<dbReference type="InterPro" id="IPR010987">
    <property type="entry name" value="Glutathione-S-Trfase_C-like"/>
</dbReference>
<dbReference type="InterPro" id="IPR036282">
    <property type="entry name" value="Glutathione-S-Trfase_C_sf"/>
</dbReference>
<dbReference type="SUPFAM" id="SSF52833">
    <property type="entry name" value="Thioredoxin-like"/>
    <property type="match status" value="1"/>
</dbReference>
<dbReference type="EMBL" id="CP000083">
    <property type="protein sequence ID" value="AAZ28627.1"/>
    <property type="molecule type" value="Genomic_DNA"/>
</dbReference>
<protein>
    <recommendedName>
        <fullName evidence="1">GST C-terminal domain-containing protein</fullName>
    </recommendedName>
</protein>
<name>Q47YF1_COLP3</name>
<dbReference type="AlphaFoldDB" id="Q47YF1"/>
<dbReference type="InterPro" id="IPR016639">
    <property type="entry name" value="GST_Omega/GSH"/>
</dbReference>
<dbReference type="GO" id="GO:0005737">
    <property type="term" value="C:cytoplasm"/>
    <property type="evidence" value="ECO:0007669"/>
    <property type="project" value="TreeGrafter"/>
</dbReference>
<dbReference type="STRING" id="167879.CPS_3495"/>
<reference evidence="2" key="1">
    <citation type="journal article" date="2005" name="Proc. Natl. Acad. Sci. U.S.A.">
        <title>The psychrophilic lifestyle as revealed by the genome sequence of Colwellia psychrerythraea 34H through genomic and proteomic analyses.</title>
        <authorList>
            <person name="Methe B.A."/>
            <person name="Nelson K.E."/>
            <person name="Deming J.W."/>
            <person name="Momen B."/>
            <person name="Melamud E."/>
            <person name="Zhang X."/>
            <person name="Moult J."/>
            <person name="Madupu R."/>
            <person name="Nelson W.C."/>
            <person name="Dodson R.J."/>
            <person name="Brinkac L.M."/>
            <person name="Daugherty S.C."/>
            <person name="Durkin A.S."/>
            <person name="DeBoy R.T."/>
            <person name="Kolonay J.F."/>
            <person name="Sullivan S.A."/>
            <person name="Zhou L."/>
            <person name="Davidsen T.M."/>
            <person name="Wu M."/>
            <person name="Huston A.L."/>
            <person name="Lewis M."/>
            <person name="Weaver B."/>
            <person name="Weidman J.F."/>
            <person name="Khouri H."/>
            <person name="Utterback T.R."/>
            <person name="Feldblyum T.V."/>
            <person name="Fraser C.M."/>
        </authorList>
    </citation>
    <scope>NUCLEOTIDE SEQUENCE [LARGE SCALE GENOMIC DNA]</scope>
    <source>
        <strain evidence="2">34H</strain>
    </source>
</reference>
<dbReference type="HOGENOM" id="CLU_037263_1_2_6"/>
<accession>Q47YF1</accession>
<dbReference type="SUPFAM" id="SSF47616">
    <property type="entry name" value="GST C-terminal domain-like"/>
    <property type="match status" value="1"/>
</dbReference>
<evidence type="ECO:0000259" key="1">
    <source>
        <dbReference type="PROSITE" id="PS50405"/>
    </source>
</evidence>
<dbReference type="PANTHER" id="PTHR32419">
    <property type="entry name" value="GLUTATHIONYL-HYDROQUINONE REDUCTASE"/>
    <property type="match status" value="1"/>
</dbReference>
<dbReference type="DNASU" id="3522888"/>
<evidence type="ECO:0000313" key="3">
    <source>
        <dbReference type="Proteomes" id="UP000000547"/>
    </source>
</evidence>